<dbReference type="Proteomes" id="UP000237608">
    <property type="component" value="Unassembled WGS sequence"/>
</dbReference>
<dbReference type="InterPro" id="IPR029058">
    <property type="entry name" value="AB_hydrolase_fold"/>
</dbReference>
<reference evidence="2 3" key="1">
    <citation type="submission" date="2016-12" db="EMBL/GenBank/DDBJ databases">
        <title>Trade-off between light-utilization and light-protection in marine flavobacteria.</title>
        <authorList>
            <person name="Kumagai Y."/>
            <person name="Yoshizawa S."/>
            <person name="Kogure K."/>
            <person name="Iwasaki W."/>
        </authorList>
    </citation>
    <scope>NUCLEOTIDE SEQUENCE [LARGE SCALE GENOMIC DNA]</scope>
    <source>
        <strain evidence="2 3">KCTC 22729</strain>
    </source>
</reference>
<dbReference type="GO" id="GO:0046464">
    <property type="term" value="P:acylglycerol catabolic process"/>
    <property type="evidence" value="ECO:0007669"/>
    <property type="project" value="TreeGrafter"/>
</dbReference>
<dbReference type="PANTHER" id="PTHR43798:SF33">
    <property type="entry name" value="HYDROLASE, PUTATIVE (AFU_ORTHOLOGUE AFUA_2G14860)-RELATED"/>
    <property type="match status" value="1"/>
</dbReference>
<protein>
    <recommendedName>
        <fullName evidence="1">AB hydrolase-1 domain-containing protein</fullName>
    </recommendedName>
</protein>
<gene>
    <name evidence="2" type="ORF">BTO13_06405</name>
</gene>
<feature type="domain" description="AB hydrolase-1" evidence="1">
    <location>
        <begin position="28"/>
        <end position="98"/>
    </location>
</feature>
<evidence type="ECO:0000313" key="2">
    <source>
        <dbReference type="EMBL" id="PQJ74899.1"/>
    </source>
</evidence>
<sequence>MEWKKHHKTIRLHEQNISYIDSEQGDETLLILHGFATSSYDYHKIVDELKKSYRVIIPDLIGFGYSSKPKHYFYTAKDQASLLTVFLRELKIENLSIMAQGFGVCILDEIESILDLGFVDIAIKNVFFLNSRIQMALTKDDKDLENQRKKITSSLLKLSLSYEMFQKYMKVSFYKKEAVSEEELQNHWQLLTYNNGIKTMNYIDNYVLETTKFGKRRLRNLKKSTFNKFVIWGKNDENDSVETFEKIKDLLELNPKNMALIEDCGHFPMLEKPEEFVKIVKGFKESA</sequence>
<dbReference type="PANTHER" id="PTHR43798">
    <property type="entry name" value="MONOACYLGLYCEROL LIPASE"/>
    <property type="match status" value="1"/>
</dbReference>
<dbReference type="EMBL" id="MSCL01000001">
    <property type="protein sequence ID" value="PQJ74899.1"/>
    <property type="molecule type" value="Genomic_DNA"/>
</dbReference>
<organism evidence="2 3">
    <name type="scientific">Polaribacter gangjinensis</name>
    <dbReference type="NCBI Taxonomy" id="574710"/>
    <lineage>
        <taxon>Bacteria</taxon>
        <taxon>Pseudomonadati</taxon>
        <taxon>Bacteroidota</taxon>
        <taxon>Flavobacteriia</taxon>
        <taxon>Flavobacteriales</taxon>
        <taxon>Flavobacteriaceae</taxon>
    </lineage>
</organism>
<dbReference type="PRINTS" id="PR00111">
    <property type="entry name" value="ABHYDROLASE"/>
</dbReference>
<dbReference type="RefSeq" id="WP_105046043.1">
    <property type="nucleotide sequence ID" value="NZ_CP150662.1"/>
</dbReference>
<proteinExistence type="predicted"/>
<dbReference type="GO" id="GO:0016020">
    <property type="term" value="C:membrane"/>
    <property type="evidence" value="ECO:0007669"/>
    <property type="project" value="TreeGrafter"/>
</dbReference>
<dbReference type="GO" id="GO:0047372">
    <property type="term" value="F:monoacylglycerol lipase activity"/>
    <property type="evidence" value="ECO:0007669"/>
    <property type="project" value="TreeGrafter"/>
</dbReference>
<evidence type="ECO:0000313" key="3">
    <source>
        <dbReference type="Proteomes" id="UP000237608"/>
    </source>
</evidence>
<dbReference type="InterPro" id="IPR000073">
    <property type="entry name" value="AB_hydrolase_1"/>
</dbReference>
<dbReference type="InterPro" id="IPR050266">
    <property type="entry name" value="AB_hydrolase_sf"/>
</dbReference>
<dbReference type="OrthoDB" id="9799612at2"/>
<dbReference type="Pfam" id="PF00561">
    <property type="entry name" value="Abhydrolase_1"/>
    <property type="match status" value="1"/>
</dbReference>
<keyword evidence="3" id="KW-1185">Reference proteome</keyword>
<accession>A0A2S7WB95</accession>
<name>A0A2S7WB95_9FLAO</name>
<dbReference type="AlphaFoldDB" id="A0A2S7WB95"/>
<comment type="caution">
    <text evidence="2">The sequence shown here is derived from an EMBL/GenBank/DDBJ whole genome shotgun (WGS) entry which is preliminary data.</text>
</comment>
<dbReference type="Gene3D" id="3.40.50.1820">
    <property type="entry name" value="alpha/beta hydrolase"/>
    <property type="match status" value="2"/>
</dbReference>
<dbReference type="SUPFAM" id="SSF53474">
    <property type="entry name" value="alpha/beta-Hydrolases"/>
    <property type="match status" value="1"/>
</dbReference>
<evidence type="ECO:0000259" key="1">
    <source>
        <dbReference type="Pfam" id="PF00561"/>
    </source>
</evidence>